<dbReference type="AlphaFoldDB" id="A0A4R0IG55"/>
<dbReference type="PROSITE" id="PS00211">
    <property type="entry name" value="ABC_TRANSPORTER_1"/>
    <property type="match status" value="1"/>
</dbReference>
<accession>A0A4R0IG55</accession>
<dbReference type="SMART" id="SM00382">
    <property type="entry name" value="AAA"/>
    <property type="match status" value="1"/>
</dbReference>
<dbReference type="PANTHER" id="PTHR42711:SF4">
    <property type="entry name" value="ABC TRANSPORTER RELATED"/>
    <property type="match status" value="1"/>
</dbReference>
<dbReference type="InterPro" id="IPR017871">
    <property type="entry name" value="ABC_transporter-like_CS"/>
</dbReference>
<keyword evidence="5" id="KW-0046">Antibiotic resistance</keyword>
<dbReference type="InterPro" id="IPR003439">
    <property type="entry name" value="ABC_transporter-like_ATP-bd"/>
</dbReference>
<dbReference type="Proteomes" id="UP000294225">
    <property type="component" value="Unassembled WGS sequence"/>
</dbReference>
<keyword evidence="4 8" id="KW-0067">ATP-binding</keyword>
<dbReference type="GO" id="GO:0046677">
    <property type="term" value="P:response to antibiotic"/>
    <property type="evidence" value="ECO:0007669"/>
    <property type="project" value="UniProtKB-KW"/>
</dbReference>
<keyword evidence="2" id="KW-0813">Transport</keyword>
<dbReference type="InterPro" id="IPR003593">
    <property type="entry name" value="AAA+_ATPase"/>
</dbReference>
<dbReference type="SUPFAM" id="SSF52540">
    <property type="entry name" value="P-loop containing nucleoside triphosphate hydrolases"/>
    <property type="match status" value="1"/>
</dbReference>
<comment type="caution">
    <text evidence="8">The sequence shown here is derived from an EMBL/GenBank/DDBJ whole genome shotgun (WGS) entry which is preliminary data.</text>
</comment>
<evidence type="ECO:0000256" key="5">
    <source>
        <dbReference type="ARBA" id="ARBA00023251"/>
    </source>
</evidence>
<dbReference type="RefSeq" id="WP_131463161.1">
    <property type="nucleotide sequence ID" value="NZ_SJJY01000004.1"/>
</dbReference>
<evidence type="ECO:0000256" key="2">
    <source>
        <dbReference type="ARBA" id="ARBA00022448"/>
    </source>
</evidence>
<dbReference type="PANTHER" id="PTHR42711">
    <property type="entry name" value="ABC TRANSPORTER ATP-BINDING PROTEIN"/>
    <property type="match status" value="1"/>
</dbReference>
<organism evidence="8 10">
    <name type="scientific">Kribbella speibonae</name>
    <dbReference type="NCBI Taxonomy" id="1572660"/>
    <lineage>
        <taxon>Bacteria</taxon>
        <taxon>Bacillati</taxon>
        <taxon>Actinomycetota</taxon>
        <taxon>Actinomycetes</taxon>
        <taxon>Propionibacteriales</taxon>
        <taxon>Kribbellaceae</taxon>
        <taxon>Kribbella</taxon>
    </lineage>
</organism>
<dbReference type="Proteomes" id="UP000292385">
    <property type="component" value="Unassembled WGS sequence"/>
</dbReference>
<sequence>MNAVEVEELSMTYRVPVRDGGLVAAARALVRRQYRAVEAVRALSFGIPAGQVVGFLGRNGAGKTTTLKILAGILHPTSGRVRVLDQVPWRRHNQYLREIALIRGSQPIGDAPELTVLDSFHYQQVLYDISDGEFRRNLAELSELLDLDSILQRQVRALSLGERMRAGLALALVYRPKVLFLDEPTIGLDVSAAKTIRTFVAEYSARTGATVLLTSHTMADVESLCPRLILVDDGAIAFDGRRDELGALFAPTKLIRVTVIDDDPDLSPYGEVLQRDGNQWLLRVARDVVPATTARLLDRFAVADLSVEEPSLENVMDQAYRSLRQTKDLAS</sequence>
<comment type="subcellular location">
    <subcellularLocation>
        <location evidence="1">Cell membrane</location>
        <topology evidence="1">Peripheral membrane protein</topology>
    </subcellularLocation>
</comment>
<dbReference type="EMBL" id="SJKC01000008">
    <property type="protein sequence ID" value="TCC30196.1"/>
    <property type="molecule type" value="Genomic_DNA"/>
</dbReference>
<evidence type="ECO:0000313" key="9">
    <source>
        <dbReference type="Proteomes" id="UP000292385"/>
    </source>
</evidence>
<feature type="domain" description="ABC transporter" evidence="6">
    <location>
        <begin position="17"/>
        <end position="258"/>
    </location>
</feature>
<name>A0A4R0IG55_9ACTN</name>
<evidence type="ECO:0000313" key="7">
    <source>
        <dbReference type="EMBL" id="TCC22937.1"/>
    </source>
</evidence>
<dbReference type="GO" id="GO:0005886">
    <property type="term" value="C:plasma membrane"/>
    <property type="evidence" value="ECO:0007669"/>
    <property type="project" value="UniProtKB-SubCell"/>
</dbReference>
<evidence type="ECO:0000313" key="10">
    <source>
        <dbReference type="Proteomes" id="UP000294225"/>
    </source>
</evidence>
<proteinExistence type="predicted"/>
<dbReference type="InterPro" id="IPR050763">
    <property type="entry name" value="ABC_transporter_ATP-binding"/>
</dbReference>
<keyword evidence="3" id="KW-0547">Nucleotide-binding</keyword>
<evidence type="ECO:0000313" key="8">
    <source>
        <dbReference type="EMBL" id="TCC30196.1"/>
    </source>
</evidence>
<dbReference type="Gene3D" id="3.40.50.300">
    <property type="entry name" value="P-loop containing nucleotide triphosphate hydrolases"/>
    <property type="match status" value="1"/>
</dbReference>
<reference evidence="9 10" key="1">
    <citation type="submission" date="2019-02" db="EMBL/GenBank/DDBJ databases">
        <title>Kribbella capetownensis sp. nov. and Kribbella speibonae sp. nov., isolated from soil.</title>
        <authorList>
            <person name="Curtis S.M."/>
            <person name="Norton I."/>
            <person name="Everest G.J."/>
            <person name="Meyers P.R."/>
        </authorList>
    </citation>
    <scope>NUCLEOTIDE SEQUENCE [LARGE SCALE GENOMIC DNA]</scope>
    <source>
        <strain evidence="7 9">SK5</strain>
        <strain evidence="8 10">YM55</strain>
    </source>
</reference>
<dbReference type="EMBL" id="SJJY01000004">
    <property type="protein sequence ID" value="TCC22937.1"/>
    <property type="molecule type" value="Genomic_DNA"/>
</dbReference>
<gene>
    <name evidence="7" type="ORF">E0H58_21445</name>
    <name evidence="8" type="ORF">E0H92_40225</name>
</gene>
<keyword evidence="9" id="KW-1185">Reference proteome</keyword>
<dbReference type="GO" id="GO:0005524">
    <property type="term" value="F:ATP binding"/>
    <property type="evidence" value="ECO:0007669"/>
    <property type="project" value="UniProtKB-KW"/>
</dbReference>
<evidence type="ECO:0000256" key="1">
    <source>
        <dbReference type="ARBA" id="ARBA00004202"/>
    </source>
</evidence>
<evidence type="ECO:0000259" key="6">
    <source>
        <dbReference type="PROSITE" id="PS50893"/>
    </source>
</evidence>
<dbReference type="InterPro" id="IPR027417">
    <property type="entry name" value="P-loop_NTPase"/>
</dbReference>
<protein>
    <submittedName>
        <fullName evidence="8">ATP-binding cassette domain-containing protein</fullName>
    </submittedName>
</protein>
<dbReference type="PROSITE" id="PS50893">
    <property type="entry name" value="ABC_TRANSPORTER_2"/>
    <property type="match status" value="1"/>
</dbReference>
<dbReference type="Pfam" id="PF00005">
    <property type="entry name" value="ABC_tran"/>
    <property type="match status" value="1"/>
</dbReference>
<evidence type="ECO:0000256" key="4">
    <source>
        <dbReference type="ARBA" id="ARBA00022840"/>
    </source>
</evidence>
<dbReference type="GO" id="GO:0016887">
    <property type="term" value="F:ATP hydrolysis activity"/>
    <property type="evidence" value="ECO:0007669"/>
    <property type="project" value="InterPro"/>
</dbReference>
<evidence type="ECO:0000256" key="3">
    <source>
        <dbReference type="ARBA" id="ARBA00022741"/>
    </source>
</evidence>